<dbReference type="InterPro" id="IPR036890">
    <property type="entry name" value="HATPase_C_sf"/>
</dbReference>
<dbReference type="AlphaFoldDB" id="A0A6I3JBL2"/>
<feature type="compositionally biased region" description="Polar residues" evidence="6">
    <location>
        <begin position="83"/>
        <end position="96"/>
    </location>
</feature>
<keyword evidence="3" id="KW-0597">Phosphoprotein</keyword>
<sequence>MRDVTEDLTTALAGATLDVERLPVVTGDPVQLRAVLQNLVANAATFVRPGEKAHVGVRCEQRDGRWRIEVVDRGIGVPAADASASSNRSPGSTNPSRGRASA</sequence>
<keyword evidence="4" id="KW-0808">Transferase</keyword>
<name>A0A6I3JBL2_9ACTN</name>
<evidence type="ECO:0000256" key="5">
    <source>
        <dbReference type="ARBA" id="ARBA00022777"/>
    </source>
</evidence>
<gene>
    <name evidence="8" type="ORF">GGQ22_10470</name>
</gene>
<organism evidence="8 9">
    <name type="scientific">Nocardioides marmotae</name>
    <dbReference type="NCBI Taxonomy" id="2663857"/>
    <lineage>
        <taxon>Bacteria</taxon>
        <taxon>Bacillati</taxon>
        <taxon>Actinomycetota</taxon>
        <taxon>Actinomycetes</taxon>
        <taxon>Propionibacteriales</taxon>
        <taxon>Nocardioidaceae</taxon>
        <taxon>Nocardioides</taxon>
    </lineage>
</organism>
<dbReference type="EMBL" id="WLCI01000011">
    <property type="protein sequence ID" value="MTB95508.1"/>
    <property type="molecule type" value="Genomic_DNA"/>
</dbReference>
<dbReference type="GO" id="GO:0004673">
    <property type="term" value="F:protein histidine kinase activity"/>
    <property type="evidence" value="ECO:0007669"/>
    <property type="project" value="UniProtKB-EC"/>
</dbReference>
<dbReference type="Proteomes" id="UP000433406">
    <property type="component" value="Unassembled WGS sequence"/>
</dbReference>
<evidence type="ECO:0000313" key="9">
    <source>
        <dbReference type="Proteomes" id="UP000433406"/>
    </source>
</evidence>
<keyword evidence="9" id="KW-1185">Reference proteome</keyword>
<dbReference type="InterPro" id="IPR003594">
    <property type="entry name" value="HATPase_dom"/>
</dbReference>
<dbReference type="InterPro" id="IPR052162">
    <property type="entry name" value="Sensor_kinase/Photoreceptor"/>
</dbReference>
<dbReference type="SUPFAM" id="SSF55874">
    <property type="entry name" value="ATPase domain of HSP90 chaperone/DNA topoisomerase II/histidine kinase"/>
    <property type="match status" value="1"/>
</dbReference>
<dbReference type="PANTHER" id="PTHR43304">
    <property type="entry name" value="PHYTOCHROME-LIKE PROTEIN CPH1"/>
    <property type="match status" value="1"/>
</dbReference>
<dbReference type="Gene3D" id="3.30.565.10">
    <property type="entry name" value="Histidine kinase-like ATPase, C-terminal domain"/>
    <property type="match status" value="1"/>
</dbReference>
<dbReference type="Pfam" id="PF02518">
    <property type="entry name" value="HATPase_c"/>
    <property type="match status" value="1"/>
</dbReference>
<evidence type="ECO:0000256" key="3">
    <source>
        <dbReference type="ARBA" id="ARBA00022553"/>
    </source>
</evidence>
<comment type="catalytic activity">
    <reaction evidence="1">
        <text>ATP + protein L-histidine = ADP + protein N-phospho-L-histidine.</text>
        <dbReference type="EC" id="2.7.13.3"/>
    </reaction>
</comment>
<accession>A0A6I3JBL2</accession>
<evidence type="ECO:0000259" key="7">
    <source>
        <dbReference type="Pfam" id="PF02518"/>
    </source>
</evidence>
<feature type="region of interest" description="Disordered" evidence="6">
    <location>
        <begin position="78"/>
        <end position="102"/>
    </location>
</feature>
<dbReference type="EC" id="2.7.13.3" evidence="2"/>
<evidence type="ECO:0000313" key="8">
    <source>
        <dbReference type="EMBL" id="MTB95508.1"/>
    </source>
</evidence>
<evidence type="ECO:0000256" key="1">
    <source>
        <dbReference type="ARBA" id="ARBA00000085"/>
    </source>
</evidence>
<dbReference type="PANTHER" id="PTHR43304:SF1">
    <property type="entry name" value="PAC DOMAIN-CONTAINING PROTEIN"/>
    <property type="match status" value="1"/>
</dbReference>
<proteinExistence type="predicted"/>
<keyword evidence="5" id="KW-0418">Kinase</keyword>
<protein>
    <recommendedName>
        <fullName evidence="2">histidine kinase</fullName>
        <ecNumber evidence="2">2.7.13.3</ecNumber>
    </recommendedName>
</protein>
<evidence type="ECO:0000256" key="2">
    <source>
        <dbReference type="ARBA" id="ARBA00012438"/>
    </source>
</evidence>
<comment type="caution">
    <text evidence="8">The sequence shown here is derived from an EMBL/GenBank/DDBJ whole genome shotgun (WGS) entry which is preliminary data.</text>
</comment>
<evidence type="ECO:0000256" key="6">
    <source>
        <dbReference type="SAM" id="MobiDB-lite"/>
    </source>
</evidence>
<feature type="domain" description="Histidine kinase/HSP90-like ATPase" evidence="7">
    <location>
        <begin position="27"/>
        <end position="83"/>
    </location>
</feature>
<evidence type="ECO:0000256" key="4">
    <source>
        <dbReference type="ARBA" id="ARBA00022679"/>
    </source>
</evidence>
<reference evidence="8 9" key="1">
    <citation type="submission" date="2019-10" db="EMBL/GenBank/DDBJ databases">
        <title>Nocardioides novel species isolated from the excrement of Marmot.</title>
        <authorList>
            <person name="Zhang G."/>
        </authorList>
    </citation>
    <scope>NUCLEOTIDE SEQUENCE [LARGE SCALE GENOMIC DNA]</scope>
    <source>
        <strain evidence="9">zg-579</strain>
    </source>
</reference>